<dbReference type="InterPro" id="IPR006179">
    <property type="entry name" value="5_nucleotidase/apyrase"/>
</dbReference>
<dbReference type="GO" id="GO:0016787">
    <property type="term" value="F:hydrolase activity"/>
    <property type="evidence" value="ECO:0007669"/>
    <property type="project" value="InterPro"/>
</dbReference>
<dbReference type="RefSeq" id="WP_121898225.1">
    <property type="nucleotide sequence ID" value="NZ_RCNT01000005.1"/>
</dbReference>
<organism evidence="4 5">
    <name type="scientific">Rhodophyticola porphyridii</name>
    <dbReference type="NCBI Taxonomy" id="1852017"/>
    <lineage>
        <taxon>Bacteria</taxon>
        <taxon>Pseudomonadati</taxon>
        <taxon>Pseudomonadota</taxon>
        <taxon>Alphaproteobacteria</taxon>
        <taxon>Rhodobacterales</taxon>
        <taxon>Roseobacteraceae</taxon>
        <taxon>Rhodophyticola</taxon>
    </lineage>
</organism>
<keyword evidence="5" id="KW-1185">Reference proteome</keyword>
<feature type="domain" description="Calcineurin-like phosphoesterase" evidence="2">
    <location>
        <begin position="43"/>
        <end position="126"/>
    </location>
</feature>
<dbReference type="Pfam" id="PF00149">
    <property type="entry name" value="Metallophos"/>
    <property type="match status" value="1"/>
</dbReference>
<evidence type="ECO:0000313" key="4">
    <source>
        <dbReference type="EMBL" id="RMA42116.1"/>
    </source>
</evidence>
<dbReference type="PANTHER" id="PTHR11575:SF24">
    <property type="entry name" value="5'-NUCLEOTIDASE"/>
    <property type="match status" value="1"/>
</dbReference>
<dbReference type="Gene3D" id="3.60.21.10">
    <property type="match status" value="1"/>
</dbReference>
<reference evidence="4 5" key="1">
    <citation type="submission" date="2018-10" db="EMBL/GenBank/DDBJ databases">
        <authorList>
            <person name="Jung H.S."/>
            <person name="Jeon C.O."/>
        </authorList>
    </citation>
    <scope>NUCLEOTIDE SEQUENCE [LARGE SCALE GENOMIC DNA]</scope>
    <source>
        <strain evidence="4 5">MA-7-27</strain>
    </source>
</reference>
<name>A0A3L9Y7R7_9RHOB</name>
<accession>A0A3L9Y7R7</accession>
<dbReference type="PROSITE" id="PS51318">
    <property type="entry name" value="TAT"/>
    <property type="match status" value="1"/>
</dbReference>
<dbReference type="InterPro" id="IPR008334">
    <property type="entry name" value="5'-Nucleotdase_C"/>
</dbReference>
<dbReference type="Pfam" id="PF02872">
    <property type="entry name" value="5_nucleotid_C"/>
    <property type="match status" value="1"/>
</dbReference>
<comment type="caution">
    <text evidence="4">The sequence shown here is derived from an EMBL/GenBank/DDBJ whole genome shotgun (WGS) entry which is preliminary data.</text>
</comment>
<dbReference type="OrthoDB" id="185653at2"/>
<evidence type="ECO:0000259" key="3">
    <source>
        <dbReference type="Pfam" id="PF02872"/>
    </source>
</evidence>
<keyword evidence="1" id="KW-0732">Signal</keyword>
<protein>
    <submittedName>
        <fullName evidence="4">Bifunctional metallophosphatase/5'-nucleotidase</fullName>
    </submittedName>
</protein>
<evidence type="ECO:0000259" key="2">
    <source>
        <dbReference type="Pfam" id="PF00149"/>
    </source>
</evidence>
<dbReference type="InterPro" id="IPR004843">
    <property type="entry name" value="Calcineurin-like_PHP"/>
</dbReference>
<dbReference type="InterPro" id="IPR036907">
    <property type="entry name" value="5'-Nucleotdase_C_sf"/>
</dbReference>
<dbReference type="InterPro" id="IPR006311">
    <property type="entry name" value="TAT_signal"/>
</dbReference>
<evidence type="ECO:0000256" key="1">
    <source>
        <dbReference type="ARBA" id="ARBA00022729"/>
    </source>
</evidence>
<dbReference type="Gene3D" id="3.90.780.10">
    <property type="entry name" value="5'-Nucleotidase, C-terminal domain"/>
    <property type="match status" value="1"/>
</dbReference>
<feature type="domain" description="5'-Nucleotidase C-terminal" evidence="3">
    <location>
        <begin position="325"/>
        <end position="414"/>
    </location>
</feature>
<dbReference type="EMBL" id="RCNT01000005">
    <property type="protein sequence ID" value="RMA42116.1"/>
    <property type="molecule type" value="Genomic_DNA"/>
</dbReference>
<dbReference type="GO" id="GO:0009166">
    <property type="term" value="P:nucleotide catabolic process"/>
    <property type="evidence" value="ECO:0007669"/>
    <property type="project" value="InterPro"/>
</dbReference>
<proteinExistence type="predicted"/>
<gene>
    <name evidence="4" type="ORF">D9R08_11740</name>
</gene>
<evidence type="ECO:0000313" key="5">
    <source>
        <dbReference type="Proteomes" id="UP000281343"/>
    </source>
</evidence>
<dbReference type="Proteomes" id="UP000281343">
    <property type="component" value="Unassembled WGS sequence"/>
</dbReference>
<dbReference type="SUPFAM" id="SSF55816">
    <property type="entry name" value="5'-nucleotidase (syn. UDP-sugar hydrolase), C-terminal domain"/>
    <property type="match status" value="1"/>
</dbReference>
<dbReference type="InterPro" id="IPR029052">
    <property type="entry name" value="Metallo-depent_PP-like"/>
</dbReference>
<sequence>MKSFTAALDRRWVLKAIAATPIAAGLPARARAQDSSDAILLSISDLHSPYARLPALLEEVRGIVRGAGVPVGMVINGDLFERGNVAATRSGASADWAFLEALAAELPLVVNLGNHETAILDDMTVFVARATAAGAQVIGNLVDRRTGRFFAPVSTRMGLGGIDIALMGVGTDNPFVYRPPARDTLSLLDPVGFVSDAFADATGGADLPVLVSHAGVMADRAILPDLAAGTLILGAHDHLDFVHEADGLNYLHGGAWARNLAVIGLSRTGEGVTVSHEMRAIAPMGGDAALAETIAAVKAEHLTTGDTAVITERAEALDLPASILLAAEAVRAASEADLAVLGHTTFGAPLAAGPLTRYDFDAFIRFDGAIAVAEVPGDVLAQIMTRANQHQAGSLDQRTGDFIHAAEIEIDPARIYRLATNGWTARNQDSYLGTSDLEFAETEGMTLKAVVAEALAAGL</sequence>
<dbReference type="SUPFAM" id="SSF56300">
    <property type="entry name" value="Metallo-dependent phosphatases"/>
    <property type="match status" value="1"/>
</dbReference>
<dbReference type="PANTHER" id="PTHR11575">
    <property type="entry name" value="5'-NUCLEOTIDASE-RELATED"/>
    <property type="match status" value="1"/>
</dbReference>
<dbReference type="AlphaFoldDB" id="A0A3L9Y7R7"/>